<gene>
    <name evidence="2" type="ORF">HHI36_015825</name>
</gene>
<accession>A0ABD2N7K3</accession>
<dbReference type="EMBL" id="JABFTP020000062">
    <property type="protein sequence ID" value="KAL3274437.1"/>
    <property type="molecule type" value="Genomic_DNA"/>
</dbReference>
<feature type="region of interest" description="Disordered" evidence="1">
    <location>
        <begin position="18"/>
        <end position="46"/>
    </location>
</feature>
<feature type="compositionally biased region" description="Polar residues" evidence="1">
    <location>
        <begin position="34"/>
        <end position="45"/>
    </location>
</feature>
<evidence type="ECO:0000256" key="1">
    <source>
        <dbReference type="SAM" id="MobiDB-lite"/>
    </source>
</evidence>
<dbReference type="Proteomes" id="UP001516400">
    <property type="component" value="Unassembled WGS sequence"/>
</dbReference>
<evidence type="ECO:0000313" key="2">
    <source>
        <dbReference type="EMBL" id="KAL3274437.1"/>
    </source>
</evidence>
<name>A0ABD2N7K3_9CUCU</name>
<dbReference type="AlphaFoldDB" id="A0ABD2N7K3"/>
<sequence length="161" mass="18062">MEGRGSPVTFPRIQRCIRGTNIEEGPGEEEQAESTQTVSAANGPQNMHRIQDGILLSHMRYSRDHTHRTTGGREGTILQKQRGTKGKARILHKDNPNIMEHGYRWTIDEKVDKRSGKMVLETTRGDELPHGKGGQQLLARMKVLQSTQCSHALGIREKEAT</sequence>
<reference evidence="2 3" key="1">
    <citation type="journal article" date="2021" name="BMC Biol.">
        <title>Horizontally acquired antibacterial genes associated with adaptive radiation of ladybird beetles.</title>
        <authorList>
            <person name="Li H.S."/>
            <person name="Tang X.F."/>
            <person name="Huang Y.H."/>
            <person name="Xu Z.Y."/>
            <person name="Chen M.L."/>
            <person name="Du X.Y."/>
            <person name="Qiu B.Y."/>
            <person name="Chen P.T."/>
            <person name="Zhang W."/>
            <person name="Slipinski A."/>
            <person name="Escalona H.E."/>
            <person name="Waterhouse R.M."/>
            <person name="Zwick A."/>
            <person name="Pang H."/>
        </authorList>
    </citation>
    <scope>NUCLEOTIDE SEQUENCE [LARGE SCALE GENOMIC DNA]</scope>
    <source>
        <strain evidence="2">SYSU2018</strain>
    </source>
</reference>
<protein>
    <submittedName>
        <fullName evidence="2">Uncharacterized protein</fullName>
    </submittedName>
</protein>
<keyword evidence="3" id="KW-1185">Reference proteome</keyword>
<evidence type="ECO:0000313" key="3">
    <source>
        <dbReference type="Proteomes" id="UP001516400"/>
    </source>
</evidence>
<organism evidence="2 3">
    <name type="scientific">Cryptolaemus montrouzieri</name>
    <dbReference type="NCBI Taxonomy" id="559131"/>
    <lineage>
        <taxon>Eukaryota</taxon>
        <taxon>Metazoa</taxon>
        <taxon>Ecdysozoa</taxon>
        <taxon>Arthropoda</taxon>
        <taxon>Hexapoda</taxon>
        <taxon>Insecta</taxon>
        <taxon>Pterygota</taxon>
        <taxon>Neoptera</taxon>
        <taxon>Endopterygota</taxon>
        <taxon>Coleoptera</taxon>
        <taxon>Polyphaga</taxon>
        <taxon>Cucujiformia</taxon>
        <taxon>Coccinelloidea</taxon>
        <taxon>Coccinellidae</taxon>
        <taxon>Scymninae</taxon>
        <taxon>Scymnini</taxon>
        <taxon>Cryptolaemus</taxon>
    </lineage>
</organism>
<proteinExistence type="predicted"/>
<comment type="caution">
    <text evidence="2">The sequence shown here is derived from an EMBL/GenBank/DDBJ whole genome shotgun (WGS) entry which is preliminary data.</text>
</comment>